<accession>A0A125Q6H3</accession>
<feature type="compositionally biased region" description="Low complexity" evidence="1">
    <location>
        <begin position="103"/>
        <end position="115"/>
    </location>
</feature>
<keyword evidence="4" id="KW-1185">Reference proteome</keyword>
<keyword evidence="2" id="KW-0472">Membrane</keyword>
<evidence type="ECO:0000256" key="1">
    <source>
        <dbReference type="SAM" id="MobiDB-lite"/>
    </source>
</evidence>
<dbReference type="OrthoDB" id="8297519at2"/>
<protein>
    <submittedName>
        <fullName evidence="3">Uncharacterized protein</fullName>
    </submittedName>
</protein>
<sequence length="115" mass="12238">MSTGDDKNIKKYEADPRYQDEDAIRQETTRRWLIWGAGIVGLAVFMVALLSYLVWPPAVRTDPAPTASTKAQMKEPPSNVPPAVAPTTIDRSPSPSGGGSGPTGVTSPTGTEKVK</sequence>
<dbReference type="EMBL" id="LNCD01000101">
    <property type="protein sequence ID" value="KWV47932.1"/>
    <property type="molecule type" value="Genomic_DNA"/>
</dbReference>
<dbReference type="Proteomes" id="UP000068164">
    <property type="component" value="Unassembled WGS sequence"/>
</dbReference>
<organism evidence="3 4">
    <name type="scientific">Rhizobium altiplani</name>
    <dbReference type="NCBI Taxonomy" id="1864509"/>
    <lineage>
        <taxon>Bacteria</taxon>
        <taxon>Pseudomonadati</taxon>
        <taxon>Pseudomonadota</taxon>
        <taxon>Alphaproteobacteria</taxon>
        <taxon>Hyphomicrobiales</taxon>
        <taxon>Rhizobiaceae</taxon>
        <taxon>Rhizobium/Agrobacterium group</taxon>
        <taxon>Rhizobium</taxon>
    </lineage>
</organism>
<feature type="transmembrane region" description="Helical" evidence="2">
    <location>
        <begin position="32"/>
        <end position="55"/>
    </location>
</feature>
<feature type="region of interest" description="Disordered" evidence="1">
    <location>
        <begin position="60"/>
        <end position="115"/>
    </location>
</feature>
<reference evidence="3 4" key="1">
    <citation type="submission" date="2015-11" db="EMBL/GenBank/DDBJ databases">
        <title>Draft Genome Sequence of the Strain BR 10423 (Rhizobium sp.) isolated from nodules of Mimosa pudica.</title>
        <authorList>
            <person name="Barauna A.C."/>
            <person name="Zilli J.E."/>
            <person name="Simoes-Araujo J.L."/>
            <person name="Reis V.M."/>
            <person name="James E.K."/>
            <person name="Reis F.B.Jr."/>
            <person name="Rouws L.F."/>
            <person name="Passos S.R."/>
            <person name="Gois S.R."/>
        </authorList>
    </citation>
    <scope>NUCLEOTIDE SEQUENCE [LARGE SCALE GENOMIC DNA]</scope>
    <source>
        <strain evidence="3 4">BR10423</strain>
    </source>
</reference>
<keyword evidence="2" id="KW-1133">Transmembrane helix</keyword>
<evidence type="ECO:0000313" key="3">
    <source>
        <dbReference type="EMBL" id="KWV47932.1"/>
    </source>
</evidence>
<keyword evidence="2" id="KW-0812">Transmembrane</keyword>
<dbReference type="RefSeq" id="WP_062371981.1">
    <property type="nucleotide sequence ID" value="NZ_LNCD01000101.1"/>
</dbReference>
<name>A0A125Q6H3_9HYPH</name>
<evidence type="ECO:0000256" key="2">
    <source>
        <dbReference type="SAM" id="Phobius"/>
    </source>
</evidence>
<proteinExistence type="predicted"/>
<dbReference type="AlphaFoldDB" id="A0A125Q6H3"/>
<gene>
    <name evidence="3" type="ORF">AS026_12715</name>
</gene>
<comment type="caution">
    <text evidence="3">The sequence shown here is derived from an EMBL/GenBank/DDBJ whole genome shotgun (WGS) entry which is preliminary data.</text>
</comment>
<evidence type="ECO:0000313" key="4">
    <source>
        <dbReference type="Proteomes" id="UP000068164"/>
    </source>
</evidence>